<dbReference type="InterPro" id="IPR035940">
    <property type="entry name" value="CAP_sf"/>
</dbReference>
<comment type="caution">
    <text evidence="1">The sequence shown here is derived from an EMBL/GenBank/DDBJ whole genome shotgun (WGS) entry which is preliminary data.</text>
</comment>
<accession>A0AAD5QDW3</accession>
<proteinExistence type="predicted"/>
<dbReference type="EMBL" id="JAHQIW010000381">
    <property type="protein sequence ID" value="KAJ1347787.1"/>
    <property type="molecule type" value="Genomic_DNA"/>
</dbReference>
<gene>
    <name evidence="1" type="ORF">KIN20_002944</name>
</gene>
<sequence length="67" mass="6857">MITADATAVGCYYDFCEDRASAACVFSQPAPQHGALVYTSGSPCITGGNCTLPKTGVCEFGLCVNTA</sequence>
<keyword evidence="2" id="KW-1185">Reference proteome</keyword>
<dbReference type="Proteomes" id="UP001196413">
    <property type="component" value="Unassembled WGS sequence"/>
</dbReference>
<protein>
    <submittedName>
        <fullName evidence="1">Uncharacterized protein</fullName>
    </submittedName>
</protein>
<reference evidence="1" key="1">
    <citation type="submission" date="2021-06" db="EMBL/GenBank/DDBJ databases">
        <title>Parelaphostrongylus tenuis whole genome reference sequence.</title>
        <authorList>
            <person name="Garwood T.J."/>
            <person name="Larsen P.A."/>
            <person name="Fountain-Jones N.M."/>
            <person name="Garbe J.R."/>
            <person name="Macchietto M.G."/>
            <person name="Kania S.A."/>
            <person name="Gerhold R.W."/>
            <person name="Richards J.E."/>
            <person name="Wolf T.M."/>
        </authorList>
    </citation>
    <scope>NUCLEOTIDE SEQUENCE</scope>
    <source>
        <strain evidence="1">MNPRO001-30</strain>
        <tissue evidence="1">Meninges</tissue>
    </source>
</reference>
<organism evidence="1 2">
    <name type="scientific">Parelaphostrongylus tenuis</name>
    <name type="common">Meningeal worm</name>
    <dbReference type="NCBI Taxonomy" id="148309"/>
    <lineage>
        <taxon>Eukaryota</taxon>
        <taxon>Metazoa</taxon>
        <taxon>Ecdysozoa</taxon>
        <taxon>Nematoda</taxon>
        <taxon>Chromadorea</taxon>
        <taxon>Rhabditida</taxon>
        <taxon>Rhabditina</taxon>
        <taxon>Rhabditomorpha</taxon>
        <taxon>Strongyloidea</taxon>
        <taxon>Metastrongylidae</taxon>
        <taxon>Parelaphostrongylus</taxon>
    </lineage>
</organism>
<evidence type="ECO:0000313" key="1">
    <source>
        <dbReference type="EMBL" id="KAJ1347787.1"/>
    </source>
</evidence>
<name>A0AAD5QDW3_PARTN</name>
<evidence type="ECO:0000313" key="2">
    <source>
        <dbReference type="Proteomes" id="UP001196413"/>
    </source>
</evidence>
<dbReference type="AlphaFoldDB" id="A0AAD5QDW3"/>
<dbReference type="Gene3D" id="3.40.33.10">
    <property type="entry name" value="CAP"/>
    <property type="match status" value="1"/>
</dbReference>